<dbReference type="PROSITE" id="PS50042">
    <property type="entry name" value="CNMP_BINDING_3"/>
    <property type="match status" value="1"/>
</dbReference>
<dbReference type="InterPro" id="IPR000595">
    <property type="entry name" value="cNMP-bd_dom"/>
</dbReference>
<evidence type="ECO:0000259" key="6">
    <source>
        <dbReference type="PROSITE" id="PS50042"/>
    </source>
</evidence>
<evidence type="ECO:0000256" key="3">
    <source>
        <dbReference type="ARBA" id="ARBA00022989"/>
    </source>
</evidence>
<reference evidence="7 8" key="1">
    <citation type="submission" date="2016-09" db="EMBL/GenBank/DDBJ databases">
        <title>Metabolic pathway, cell adaptation mechanisms and a novel monoxygenase revealed through proteogenomic-transcription analysis of a Sphingomonas haloaromaticamans strain degrading the fungicide ortho-phenylphenol.</title>
        <authorList>
            <person name="Perruchon C."/>
            <person name="Papadopoulou E.S."/>
            <person name="Rousidou C."/>
            <person name="Vasileiadis S."/>
            <person name="Tanou G."/>
            <person name="Amoutzias G."/>
            <person name="Molassiotis A."/>
            <person name="Karpouzas D.G."/>
        </authorList>
    </citation>
    <scope>NUCLEOTIDE SEQUENCE [LARGE SCALE GENOMIC DNA]</scope>
    <source>
        <strain evidence="7 8">P3</strain>
    </source>
</reference>
<accession>A0A1S1H864</accession>
<organism evidence="7 8">
    <name type="scientific">Edaphosphingomonas haloaromaticamans</name>
    <dbReference type="NCBI Taxonomy" id="653954"/>
    <lineage>
        <taxon>Bacteria</taxon>
        <taxon>Pseudomonadati</taxon>
        <taxon>Pseudomonadota</taxon>
        <taxon>Alphaproteobacteria</taxon>
        <taxon>Sphingomonadales</taxon>
        <taxon>Rhizorhabdaceae</taxon>
        <taxon>Edaphosphingomonas</taxon>
    </lineage>
</organism>
<dbReference type="Proteomes" id="UP000179467">
    <property type="component" value="Unassembled WGS sequence"/>
</dbReference>
<proteinExistence type="predicted"/>
<feature type="transmembrane region" description="Helical" evidence="5">
    <location>
        <begin position="272"/>
        <end position="298"/>
    </location>
</feature>
<dbReference type="Pfam" id="PF12698">
    <property type="entry name" value="ABC2_membrane_3"/>
    <property type="match status" value="1"/>
</dbReference>
<dbReference type="GO" id="GO:0016020">
    <property type="term" value="C:membrane"/>
    <property type="evidence" value="ECO:0007669"/>
    <property type="project" value="UniProtKB-SubCell"/>
</dbReference>
<feature type="transmembrane region" description="Helical" evidence="5">
    <location>
        <begin position="238"/>
        <end position="260"/>
    </location>
</feature>
<dbReference type="OrthoDB" id="7388589at2"/>
<evidence type="ECO:0000313" key="7">
    <source>
        <dbReference type="EMBL" id="OHT18379.1"/>
    </source>
</evidence>
<name>A0A1S1H864_9SPHN</name>
<evidence type="ECO:0000256" key="1">
    <source>
        <dbReference type="ARBA" id="ARBA00004141"/>
    </source>
</evidence>
<gene>
    <name evidence="7" type="ORF">BHE75_00350</name>
</gene>
<dbReference type="GO" id="GO:0140359">
    <property type="term" value="F:ABC-type transporter activity"/>
    <property type="evidence" value="ECO:0007669"/>
    <property type="project" value="InterPro"/>
</dbReference>
<feature type="transmembrane region" description="Helical" evidence="5">
    <location>
        <begin position="191"/>
        <end position="209"/>
    </location>
</feature>
<dbReference type="AlphaFoldDB" id="A0A1S1H864"/>
<dbReference type="EMBL" id="MIPT01000001">
    <property type="protein sequence ID" value="OHT18379.1"/>
    <property type="molecule type" value="Genomic_DNA"/>
</dbReference>
<evidence type="ECO:0000256" key="2">
    <source>
        <dbReference type="ARBA" id="ARBA00022692"/>
    </source>
</evidence>
<feature type="transmembrane region" description="Helical" evidence="5">
    <location>
        <begin position="24"/>
        <end position="45"/>
    </location>
</feature>
<keyword evidence="3 5" id="KW-1133">Transmembrane helix</keyword>
<feature type="transmembrane region" description="Helical" evidence="5">
    <location>
        <begin position="310"/>
        <end position="331"/>
    </location>
</feature>
<dbReference type="InterPro" id="IPR013525">
    <property type="entry name" value="ABC2_TM"/>
</dbReference>
<comment type="subcellular location">
    <subcellularLocation>
        <location evidence="1">Membrane</location>
        <topology evidence="1">Multi-pass membrane protein</topology>
    </subcellularLocation>
</comment>
<sequence length="407" mass="42548">MIDVIRAAWVIARRDYVASVFSRAFLLFLIGPLLPILAGLLFSIAGAGGGADQKRPAVAVIAGPAEAELLHAARGRLAERLGDAMLPMLHIAAPEGGAEAQTRRLLADRSDGVVAVARGGIDAPRLIGPRAGVADVRGRLALIYDEARAARAMADAGAAAPGPVAFRETVVERAAGPDAAGHAATARAGQLVLMFLTMILAGMLLSNLIEEKSNKVIEVLAAAVPVDAIFLGKLAAMLAMSLTGIAVWGAMALLALRGLFPAVTLPVPAVGWGAFVALGTVYFVACYLLLGALFLGIGAQVSSVREVQTLSMPVTMGQLGVVALASSVVAAPESGLAKAATVFPWSSPFAMIARAAQAPEIWPHLLAIGWQALWIGLIIRFAARRFRVSVLKSGGPRRRWFRRWRTS</sequence>
<keyword evidence="8" id="KW-1185">Reference proteome</keyword>
<feature type="transmembrane region" description="Helical" evidence="5">
    <location>
        <begin position="361"/>
        <end position="383"/>
    </location>
</feature>
<keyword evidence="2 5" id="KW-0812">Transmembrane</keyword>
<evidence type="ECO:0000256" key="5">
    <source>
        <dbReference type="SAM" id="Phobius"/>
    </source>
</evidence>
<evidence type="ECO:0000256" key="4">
    <source>
        <dbReference type="ARBA" id="ARBA00023136"/>
    </source>
</evidence>
<dbReference type="RefSeq" id="WP_070931970.1">
    <property type="nucleotide sequence ID" value="NZ_MIPT01000001.1"/>
</dbReference>
<protein>
    <submittedName>
        <fullName evidence="7">ABC-2 family transporter protein</fullName>
    </submittedName>
</protein>
<keyword evidence="4 5" id="KW-0472">Membrane</keyword>
<feature type="domain" description="Cyclic nucleotide-binding" evidence="6">
    <location>
        <begin position="108"/>
        <end position="154"/>
    </location>
</feature>
<evidence type="ECO:0000313" key="8">
    <source>
        <dbReference type="Proteomes" id="UP000179467"/>
    </source>
</evidence>
<comment type="caution">
    <text evidence="7">The sequence shown here is derived from an EMBL/GenBank/DDBJ whole genome shotgun (WGS) entry which is preliminary data.</text>
</comment>